<keyword evidence="2" id="KW-1185">Reference proteome</keyword>
<sequence length="130" mass="14742">MVSLKQLNPDVYAEFLKGNFVVKKSKRALSAVAIDQAHGQNNASMKGDSVVVSLPENPADLRCWMVSGPDMARSIQEFEESTKKRKDTDGRRHEQKRHAQIALHKIWDHCAKQWKRWGTRSLNTAVISLS</sequence>
<comment type="caution">
    <text evidence="1">The sequence shown here is derived from an EMBL/GenBank/DDBJ whole genome shotgun (WGS) entry which is preliminary data.</text>
</comment>
<gene>
    <name evidence="1" type="ORF">HOLleu_18861</name>
</gene>
<organism evidence="1 2">
    <name type="scientific">Holothuria leucospilota</name>
    <name type="common">Black long sea cucumber</name>
    <name type="synonym">Mertensiothuria leucospilota</name>
    <dbReference type="NCBI Taxonomy" id="206669"/>
    <lineage>
        <taxon>Eukaryota</taxon>
        <taxon>Metazoa</taxon>
        <taxon>Echinodermata</taxon>
        <taxon>Eleutherozoa</taxon>
        <taxon>Echinozoa</taxon>
        <taxon>Holothuroidea</taxon>
        <taxon>Aspidochirotacea</taxon>
        <taxon>Aspidochirotida</taxon>
        <taxon>Holothuriidae</taxon>
        <taxon>Holothuria</taxon>
    </lineage>
</organism>
<evidence type="ECO:0000313" key="1">
    <source>
        <dbReference type="EMBL" id="KAJ8037919.1"/>
    </source>
</evidence>
<dbReference type="PANTHER" id="PTHR47018">
    <property type="entry name" value="CXC DOMAIN-CONTAINING PROTEIN-RELATED"/>
    <property type="match status" value="1"/>
</dbReference>
<dbReference type="EMBL" id="JAIZAY010000008">
    <property type="protein sequence ID" value="KAJ8037919.1"/>
    <property type="molecule type" value="Genomic_DNA"/>
</dbReference>
<name>A0A9Q1H9G1_HOLLE</name>
<accession>A0A9Q1H9G1</accession>
<dbReference type="Proteomes" id="UP001152320">
    <property type="component" value="Chromosome 8"/>
</dbReference>
<reference evidence="1" key="1">
    <citation type="submission" date="2021-10" db="EMBL/GenBank/DDBJ databases">
        <title>Tropical sea cucumber genome reveals ecological adaptation and Cuvierian tubules defense mechanism.</title>
        <authorList>
            <person name="Chen T."/>
        </authorList>
    </citation>
    <scope>NUCLEOTIDE SEQUENCE</scope>
    <source>
        <strain evidence="1">Nanhai2018</strain>
        <tissue evidence="1">Muscle</tissue>
    </source>
</reference>
<protein>
    <submittedName>
        <fullName evidence="1">Uncharacterized protein</fullName>
    </submittedName>
</protein>
<dbReference type="PANTHER" id="PTHR47018:SF1">
    <property type="entry name" value="TESMIN_TSO1-LIKE CXC DOMAIN-CONTAINING PROTEIN"/>
    <property type="match status" value="1"/>
</dbReference>
<dbReference type="AlphaFoldDB" id="A0A9Q1H9G1"/>
<dbReference type="OrthoDB" id="8122704at2759"/>
<evidence type="ECO:0000313" key="2">
    <source>
        <dbReference type="Proteomes" id="UP001152320"/>
    </source>
</evidence>
<proteinExistence type="predicted"/>